<feature type="transmembrane region" description="Helical" evidence="7">
    <location>
        <begin position="114"/>
        <end position="134"/>
    </location>
</feature>
<dbReference type="Pfam" id="PF01061">
    <property type="entry name" value="ABC2_membrane"/>
    <property type="match status" value="1"/>
</dbReference>
<dbReference type="GO" id="GO:0140359">
    <property type="term" value="F:ABC-type transporter activity"/>
    <property type="evidence" value="ECO:0007669"/>
    <property type="project" value="InterPro"/>
</dbReference>
<evidence type="ECO:0000256" key="4">
    <source>
        <dbReference type="ARBA" id="ARBA00022692"/>
    </source>
</evidence>
<dbReference type="InterPro" id="IPR013525">
    <property type="entry name" value="ABC2_TM"/>
</dbReference>
<dbReference type="EMBL" id="JACGCM010001854">
    <property type="protein sequence ID" value="KAF6148156.1"/>
    <property type="molecule type" value="Genomic_DNA"/>
</dbReference>
<evidence type="ECO:0000256" key="1">
    <source>
        <dbReference type="ARBA" id="ARBA00004141"/>
    </source>
</evidence>
<keyword evidence="10" id="KW-1185">Reference proteome</keyword>
<keyword evidence="6 7" id="KW-0472">Membrane</keyword>
<dbReference type="AlphaFoldDB" id="A0A7J7LZT4"/>
<feature type="domain" description="ABC-2 type transporter transmembrane" evidence="8">
    <location>
        <begin position="12"/>
        <end position="191"/>
    </location>
</feature>
<keyword evidence="5 7" id="KW-1133">Transmembrane helix</keyword>
<organism evidence="9 10">
    <name type="scientific">Kingdonia uniflora</name>
    <dbReference type="NCBI Taxonomy" id="39325"/>
    <lineage>
        <taxon>Eukaryota</taxon>
        <taxon>Viridiplantae</taxon>
        <taxon>Streptophyta</taxon>
        <taxon>Embryophyta</taxon>
        <taxon>Tracheophyta</taxon>
        <taxon>Spermatophyta</taxon>
        <taxon>Magnoliopsida</taxon>
        <taxon>Ranunculales</taxon>
        <taxon>Circaeasteraceae</taxon>
        <taxon>Kingdonia</taxon>
    </lineage>
</organism>
<protein>
    <recommendedName>
        <fullName evidence="8">ABC-2 type transporter transmembrane domain-containing protein</fullName>
    </recommendedName>
</protein>
<keyword evidence="3" id="KW-0813">Transport</keyword>
<evidence type="ECO:0000256" key="7">
    <source>
        <dbReference type="SAM" id="Phobius"/>
    </source>
</evidence>
<evidence type="ECO:0000256" key="3">
    <source>
        <dbReference type="ARBA" id="ARBA00022448"/>
    </source>
</evidence>
<dbReference type="Proteomes" id="UP000541444">
    <property type="component" value="Unassembled WGS sequence"/>
</dbReference>
<keyword evidence="4 7" id="KW-0812">Transmembrane</keyword>
<evidence type="ECO:0000256" key="5">
    <source>
        <dbReference type="ARBA" id="ARBA00022989"/>
    </source>
</evidence>
<evidence type="ECO:0000313" key="9">
    <source>
        <dbReference type="EMBL" id="KAF6148156.1"/>
    </source>
</evidence>
<dbReference type="PANTHER" id="PTHR48042">
    <property type="entry name" value="ABC TRANSPORTER G FAMILY MEMBER 11"/>
    <property type="match status" value="1"/>
</dbReference>
<dbReference type="PANTHER" id="PTHR48042:SF19">
    <property type="entry name" value="OS09G0472100 PROTEIN"/>
    <property type="match status" value="1"/>
</dbReference>
<feature type="transmembrane region" description="Helical" evidence="7">
    <location>
        <begin position="30"/>
        <end position="52"/>
    </location>
</feature>
<accession>A0A7J7LZT4</accession>
<dbReference type="InterPro" id="IPR052215">
    <property type="entry name" value="Plant_ABCG"/>
</dbReference>
<evidence type="ECO:0000256" key="2">
    <source>
        <dbReference type="ARBA" id="ARBA00005814"/>
    </source>
</evidence>
<reference evidence="9 10" key="1">
    <citation type="journal article" date="2020" name="IScience">
        <title>Genome Sequencing of the Endangered Kingdonia uniflora (Circaeasteraceae, Ranunculales) Reveals Potential Mechanisms of Evolutionary Specialization.</title>
        <authorList>
            <person name="Sun Y."/>
            <person name="Deng T."/>
            <person name="Zhang A."/>
            <person name="Moore M.J."/>
            <person name="Landis J.B."/>
            <person name="Lin N."/>
            <person name="Zhang H."/>
            <person name="Zhang X."/>
            <person name="Huang J."/>
            <person name="Zhang X."/>
            <person name="Sun H."/>
            <person name="Wang H."/>
        </authorList>
    </citation>
    <scope>NUCLEOTIDE SEQUENCE [LARGE SCALE GENOMIC DNA]</scope>
    <source>
        <strain evidence="9">TB1705</strain>
        <tissue evidence="9">Leaf</tissue>
    </source>
</reference>
<evidence type="ECO:0000256" key="6">
    <source>
        <dbReference type="ARBA" id="ARBA00023136"/>
    </source>
</evidence>
<comment type="subcellular location">
    <subcellularLocation>
        <location evidence="1">Membrane</location>
        <topology evidence="1">Multi-pass membrane protein</topology>
    </subcellularLocation>
</comment>
<sequence>MENGNQASFVNQSIFLTRRSFVNMYRDLRYYRLHLAIYIGLGICIGTMFHTVGHSFASIQYRALVLVYVAGFLTFMAIAGFPSFVEDMKIIGRESLNGHYGVAAFVIGNSLSSIPYLFLISLIPGAITYFLVGLQKDVEHFVYFALALFTCLMFVESLMLLIASIVPDFLMGIITGAGIQGVMLLNGGFFSTSK</sequence>
<name>A0A7J7LZT4_9MAGN</name>
<dbReference type="OrthoDB" id="66620at2759"/>
<comment type="caution">
    <text evidence="9">The sequence shown here is derived from an EMBL/GenBank/DDBJ whole genome shotgun (WGS) entry which is preliminary data.</text>
</comment>
<evidence type="ECO:0000259" key="8">
    <source>
        <dbReference type="Pfam" id="PF01061"/>
    </source>
</evidence>
<feature type="transmembrane region" description="Helical" evidence="7">
    <location>
        <begin position="169"/>
        <end position="190"/>
    </location>
</feature>
<feature type="transmembrane region" description="Helical" evidence="7">
    <location>
        <begin position="64"/>
        <end position="85"/>
    </location>
</feature>
<feature type="transmembrane region" description="Helical" evidence="7">
    <location>
        <begin position="141"/>
        <end position="163"/>
    </location>
</feature>
<dbReference type="GO" id="GO:0016020">
    <property type="term" value="C:membrane"/>
    <property type="evidence" value="ECO:0007669"/>
    <property type="project" value="UniProtKB-SubCell"/>
</dbReference>
<gene>
    <name evidence="9" type="ORF">GIB67_011931</name>
</gene>
<proteinExistence type="inferred from homology"/>
<evidence type="ECO:0000313" key="10">
    <source>
        <dbReference type="Proteomes" id="UP000541444"/>
    </source>
</evidence>
<comment type="similarity">
    <text evidence="2">Belongs to the ABC transporter superfamily. ABCG family. Eye pigment precursor importer (TC 3.A.1.204) subfamily.</text>
</comment>